<name>A0AA38P7W1_9AGAR</name>
<accession>A0AA38P7W1</accession>
<dbReference type="AlphaFoldDB" id="A0AA38P7W1"/>
<evidence type="ECO:0000256" key="2">
    <source>
        <dbReference type="ARBA" id="ARBA00035112"/>
    </source>
</evidence>
<gene>
    <name evidence="3" type="ORF">F5878DRAFT_642363</name>
</gene>
<protein>
    <recommendedName>
        <fullName evidence="5">Tat pathway signal sequence</fullName>
    </recommendedName>
</protein>
<comment type="similarity">
    <text evidence="2">Belongs to the ustYa family.</text>
</comment>
<organism evidence="3 4">
    <name type="scientific">Lentinula raphanica</name>
    <dbReference type="NCBI Taxonomy" id="153919"/>
    <lineage>
        <taxon>Eukaryota</taxon>
        <taxon>Fungi</taxon>
        <taxon>Dikarya</taxon>
        <taxon>Basidiomycota</taxon>
        <taxon>Agaricomycotina</taxon>
        <taxon>Agaricomycetes</taxon>
        <taxon>Agaricomycetidae</taxon>
        <taxon>Agaricales</taxon>
        <taxon>Marasmiineae</taxon>
        <taxon>Omphalotaceae</taxon>
        <taxon>Lentinula</taxon>
    </lineage>
</organism>
<dbReference type="PANTHER" id="PTHR33365">
    <property type="entry name" value="YALI0B05434P"/>
    <property type="match status" value="1"/>
</dbReference>
<evidence type="ECO:0000313" key="3">
    <source>
        <dbReference type="EMBL" id="KAJ3837939.1"/>
    </source>
</evidence>
<dbReference type="InterPro" id="IPR021765">
    <property type="entry name" value="UstYa-like"/>
</dbReference>
<dbReference type="Proteomes" id="UP001163846">
    <property type="component" value="Unassembled WGS sequence"/>
</dbReference>
<dbReference type="Pfam" id="PF11807">
    <property type="entry name" value="UstYa"/>
    <property type="match status" value="1"/>
</dbReference>
<dbReference type="GO" id="GO:0043386">
    <property type="term" value="P:mycotoxin biosynthetic process"/>
    <property type="evidence" value="ECO:0007669"/>
    <property type="project" value="InterPro"/>
</dbReference>
<sequence length="185" mass="21635">MSPSVSPLHPGTPAQDQVRYEERRFDLARMPDASTPFQATPSEELDELWKDLFRYSVNQIPKSQARFLQPKTVPIPGDTSNYIVGLDMFHQIHCLYSIHKVLNPDYYPKIWEDHSSHCIELLREAIMCSGSITPLVWQWNDTLGEAEMRWDVVHTCRSFDLVHKWAKDNQLRRLFLTDVHVEDDL</sequence>
<evidence type="ECO:0008006" key="5">
    <source>
        <dbReference type="Google" id="ProtNLM"/>
    </source>
</evidence>
<evidence type="ECO:0000256" key="1">
    <source>
        <dbReference type="ARBA" id="ARBA00004685"/>
    </source>
</evidence>
<proteinExistence type="inferred from homology"/>
<keyword evidence="4" id="KW-1185">Reference proteome</keyword>
<dbReference type="EMBL" id="MU806212">
    <property type="protein sequence ID" value="KAJ3837939.1"/>
    <property type="molecule type" value="Genomic_DNA"/>
</dbReference>
<reference evidence="3" key="1">
    <citation type="submission" date="2022-08" db="EMBL/GenBank/DDBJ databases">
        <authorList>
            <consortium name="DOE Joint Genome Institute"/>
            <person name="Min B."/>
            <person name="Riley R."/>
            <person name="Sierra-Patev S."/>
            <person name="Naranjo-Ortiz M."/>
            <person name="Looney B."/>
            <person name="Konkel Z."/>
            <person name="Slot J.C."/>
            <person name="Sakamoto Y."/>
            <person name="Steenwyk J.L."/>
            <person name="Rokas A."/>
            <person name="Carro J."/>
            <person name="Camarero S."/>
            <person name="Ferreira P."/>
            <person name="Molpeceres G."/>
            <person name="Ruiz-Duenas F.J."/>
            <person name="Serrano A."/>
            <person name="Henrissat B."/>
            <person name="Drula E."/>
            <person name="Hughes K.W."/>
            <person name="Mata J.L."/>
            <person name="Ishikawa N.K."/>
            <person name="Vargas-Isla R."/>
            <person name="Ushijima S."/>
            <person name="Smith C.A."/>
            <person name="Ahrendt S."/>
            <person name="Andreopoulos W."/>
            <person name="He G."/>
            <person name="Labutti K."/>
            <person name="Lipzen A."/>
            <person name="Ng V."/>
            <person name="Sandor L."/>
            <person name="Barry K."/>
            <person name="Martinez A.T."/>
            <person name="Xiao Y."/>
            <person name="Gibbons J.G."/>
            <person name="Terashima K."/>
            <person name="Hibbett D.S."/>
            <person name="Grigoriev I.V."/>
        </authorList>
    </citation>
    <scope>NUCLEOTIDE SEQUENCE</scope>
    <source>
        <strain evidence="3">TFB9207</strain>
    </source>
</reference>
<dbReference type="PANTHER" id="PTHR33365:SF4">
    <property type="entry name" value="CYCLOCHLOROTINE BIOSYNTHESIS PROTEIN O"/>
    <property type="match status" value="1"/>
</dbReference>
<comment type="caution">
    <text evidence="3">The sequence shown here is derived from an EMBL/GenBank/DDBJ whole genome shotgun (WGS) entry which is preliminary data.</text>
</comment>
<comment type="pathway">
    <text evidence="1">Mycotoxin biosynthesis.</text>
</comment>
<evidence type="ECO:0000313" key="4">
    <source>
        <dbReference type="Proteomes" id="UP001163846"/>
    </source>
</evidence>